<accession>A0AAW1P2V3</accession>
<dbReference type="PROSITE" id="PS50181">
    <property type="entry name" value="FBOX"/>
    <property type="match status" value="1"/>
</dbReference>
<gene>
    <name evidence="3" type="ORF">WJX73_002611</name>
</gene>
<dbReference type="InterPro" id="IPR036047">
    <property type="entry name" value="F-box-like_dom_sf"/>
</dbReference>
<evidence type="ECO:0000313" key="4">
    <source>
        <dbReference type="Proteomes" id="UP001465755"/>
    </source>
</evidence>
<organism evidence="3 4">
    <name type="scientific">Symbiochloris irregularis</name>
    <dbReference type="NCBI Taxonomy" id="706552"/>
    <lineage>
        <taxon>Eukaryota</taxon>
        <taxon>Viridiplantae</taxon>
        <taxon>Chlorophyta</taxon>
        <taxon>core chlorophytes</taxon>
        <taxon>Trebouxiophyceae</taxon>
        <taxon>Trebouxiales</taxon>
        <taxon>Trebouxiaceae</taxon>
        <taxon>Symbiochloris</taxon>
    </lineage>
</organism>
<proteinExistence type="predicted"/>
<dbReference type="SUPFAM" id="SSF81383">
    <property type="entry name" value="F-box domain"/>
    <property type="match status" value="1"/>
</dbReference>
<name>A0AAW1P2V3_9CHLO</name>
<dbReference type="EMBL" id="JALJOQ010000048">
    <property type="protein sequence ID" value="KAK9804639.1"/>
    <property type="molecule type" value="Genomic_DNA"/>
</dbReference>
<evidence type="ECO:0000259" key="2">
    <source>
        <dbReference type="PROSITE" id="PS50181"/>
    </source>
</evidence>
<evidence type="ECO:0000256" key="1">
    <source>
        <dbReference type="ARBA" id="ARBA00004430"/>
    </source>
</evidence>
<dbReference type="Pfam" id="PF12937">
    <property type="entry name" value="F-box-like"/>
    <property type="match status" value="1"/>
</dbReference>
<dbReference type="InterPro" id="IPR032675">
    <property type="entry name" value="LRR_dom_sf"/>
</dbReference>
<dbReference type="GO" id="GO:0005930">
    <property type="term" value="C:axoneme"/>
    <property type="evidence" value="ECO:0007669"/>
    <property type="project" value="UniProtKB-SubCell"/>
</dbReference>
<comment type="subcellular location">
    <subcellularLocation>
        <location evidence="1">Cytoplasm</location>
        <location evidence="1">Cytoskeleton</location>
        <location evidence="1">Cilium axoneme</location>
    </subcellularLocation>
</comment>
<feature type="domain" description="F-box" evidence="2">
    <location>
        <begin position="17"/>
        <end position="63"/>
    </location>
</feature>
<dbReference type="AlphaFoldDB" id="A0AAW1P2V3"/>
<reference evidence="3 4" key="1">
    <citation type="journal article" date="2024" name="Nat. Commun.">
        <title>Phylogenomics reveals the evolutionary origins of lichenization in chlorophyte algae.</title>
        <authorList>
            <person name="Puginier C."/>
            <person name="Libourel C."/>
            <person name="Otte J."/>
            <person name="Skaloud P."/>
            <person name="Haon M."/>
            <person name="Grisel S."/>
            <person name="Petersen M."/>
            <person name="Berrin J.G."/>
            <person name="Delaux P.M."/>
            <person name="Dal Grande F."/>
            <person name="Keller J."/>
        </authorList>
    </citation>
    <scope>NUCLEOTIDE SEQUENCE [LARGE SCALE GENOMIC DNA]</scope>
    <source>
        <strain evidence="3 4">SAG 2036</strain>
    </source>
</reference>
<dbReference type="CDD" id="cd09917">
    <property type="entry name" value="F-box_SF"/>
    <property type="match status" value="1"/>
</dbReference>
<dbReference type="SMART" id="SM00256">
    <property type="entry name" value="FBOX"/>
    <property type="match status" value="1"/>
</dbReference>
<keyword evidence="4" id="KW-1185">Reference proteome</keyword>
<protein>
    <recommendedName>
        <fullName evidence="2">F-box domain-containing protein</fullName>
    </recommendedName>
</protein>
<sequence>MNAVPPLSVHSMAEAKRQQAIDLPDSVWHLILEKLDFRSLLSCERVNRQLHRLLSKPGLWDEIDLTLEQLVENDNQDQGLRTPAVRWALARISRDTDRDSDGCFEKGTSLFLEGHASCIAESLSVPYFFSALDALQIDYALGIELSGYPLGLLHNINLEDGEQRRGHLDSGTARGIAQLWAGRLVDVTLLTPPESFYGSELELLDALPRLQSLTLSGADWDHAGPGNAVGLTDDLAFLRGKADLQSVRLFNHPRLSDITDLKDLATLDNLTLVCTGVTEMDPPRF</sequence>
<dbReference type="Proteomes" id="UP001465755">
    <property type="component" value="Unassembled WGS sequence"/>
</dbReference>
<dbReference type="Gene3D" id="3.80.10.10">
    <property type="entry name" value="Ribonuclease Inhibitor"/>
    <property type="match status" value="1"/>
</dbReference>
<comment type="caution">
    <text evidence="3">The sequence shown here is derived from an EMBL/GenBank/DDBJ whole genome shotgun (WGS) entry which is preliminary data.</text>
</comment>
<evidence type="ECO:0000313" key="3">
    <source>
        <dbReference type="EMBL" id="KAK9804639.1"/>
    </source>
</evidence>
<dbReference type="InterPro" id="IPR001810">
    <property type="entry name" value="F-box_dom"/>
</dbReference>